<dbReference type="Pfam" id="PF00892">
    <property type="entry name" value="EamA"/>
    <property type="match status" value="2"/>
</dbReference>
<dbReference type="InterPro" id="IPR037185">
    <property type="entry name" value="EmrE-like"/>
</dbReference>
<feature type="transmembrane region" description="Helical" evidence="1">
    <location>
        <begin position="217"/>
        <end position="239"/>
    </location>
</feature>
<feature type="transmembrane region" description="Helical" evidence="1">
    <location>
        <begin position="6"/>
        <end position="27"/>
    </location>
</feature>
<feature type="domain" description="EamA" evidence="2">
    <location>
        <begin position="8"/>
        <end position="140"/>
    </location>
</feature>
<dbReference type="AlphaFoldDB" id="A0A7C4XTY4"/>
<evidence type="ECO:0000256" key="1">
    <source>
        <dbReference type="SAM" id="Phobius"/>
    </source>
</evidence>
<feature type="transmembrane region" description="Helical" evidence="1">
    <location>
        <begin position="70"/>
        <end position="90"/>
    </location>
</feature>
<dbReference type="InterPro" id="IPR000620">
    <property type="entry name" value="EamA_dom"/>
</dbReference>
<sequence>MDFKRITTAIFLGVFAMFCWGFADFFAAKIARTIGSLKALFWSHLVSTLTLFVIYPLIKKEPTAPLKNVIIIVLASFLYIISYMLFYRGLEIGKVSVVSPIFSSGSLVTVILSTILLGEYLNQKEILSISLIISGTVLTSFRWSDIKRLNFRDFLNGTKYALPAMLFLGVSFVFVDLLITKYGWFLPIFVLKSFSIVYLLLYAFLSKDSLSISKRSLPELLVIGLLESAAFLSFGLGVSLSKISIIYPISSAFPAITIFLARIFYKERLERKQTIGVLFIIAGLVLLNL</sequence>
<dbReference type="GO" id="GO:0016020">
    <property type="term" value="C:membrane"/>
    <property type="evidence" value="ECO:0007669"/>
    <property type="project" value="InterPro"/>
</dbReference>
<reference evidence="3" key="1">
    <citation type="journal article" date="2020" name="mSystems">
        <title>Genome- and Community-Level Interaction Insights into Carbon Utilization and Element Cycling Functions of Hydrothermarchaeota in Hydrothermal Sediment.</title>
        <authorList>
            <person name="Zhou Z."/>
            <person name="Liu Y."/>
            <person name="Xu W."/>
            <person name="Pan J."/>
            <person name="Luo Z.H."/>
            <person name="Li M."/>
        </authorList>
    </citation>
    <scope>NUCLEOTIDE SEQUENCE [LARGE SCALE GENOMIC DNA]</scope>
    <source>
        <strain evidence="3">SpSt-794</strain>
    </source>
</reference>
<dbReference type="PANTHER" id="PTHR22911">
    <property type="entry name" value="ACYL-MALONYL CONDENSING ENZYME-RELATED"/>
    <property type="match status" value="1"/>
</dbReference>
<feature type="transmembrane region" description="Helical" evidence="1">
    <location>
        <begin position="126"/>
        <end position="144"/>
    </location>
</feature>
<protein>
    <submittedName>
        <fullName evidence="3">DMT family transporter</fullName>
    </submittedName>
</protein>
<feature type="transmembrane region" description="Helical" evidence="1">
    <location>
        <begin position="245"/>
        <end position="265"/>
    </location>
</feature>
<proteinExistence type="predicted"/>
<name>A0A7C4XTY4_9BACT</name>
<dbReference type="Gene3D" id="1.10.3730.20">
    <property type="match status" value="2"/>
</dbReference>
<dbReference type="PANTHER" id="PTHR22911:SF137">
    <property type="entry name" value="SOLUTE CARRIER FAMILY 35 MEMBER G2-RELATED"/>
    <property type="match status" value="1"/>
</dbReference>
<dbReference type="EMBL" id="DTHV01000107">
    <property type="protein sequence ID" value="HGW60457.1"/>
    <property type="molecule type" value="Genomic_DNA"/>
</dbReference>
<gene>
    <name evidence="3" type="ORF">ENV82_03395</name>
</gene>
<comment type="caution">
    <text evidence="3">The sequence shown here is derived from an EMBL/GenBank/DDBJ whole genome shotgun (WGS) entry which is preliminary data.</text>
</comment>
<evidence type="ECO:0000313" key="3">
    <source>
        <dbReference type="EMBL" id="HGW60457.1"/>
    </source>
</evidence>
<feature type="domain" description="EamA" evidence="2">
    <location>
        <begin position="160"/>
        <end position="288"/>
    </location>
</feature>
<keyword evidence="1" id="KW-1133">Transmembrane helix</keyword>
<keyword evidence="1" id="KW-0472">Membrane</keyword>
<feature type="transmembrane region" description="Helical" evidence="1">
    <location>
        <begin position="39"/>
        <end position="58"/>
    </location>
</feature>
<feature type="transmembrane region" description="Helical" evidence="1">
    <location>
        <begin position="185"/>
        <end position="205"/>
    </location>
</feature>
<organism evidence="3">
    <name type="scientific">Caldisericum exile</name>
    <dbReference type="NCBI Taxonomy" id="693075"/>
    <lineage>
        <taxon>Bacteria</taxon>
        <taxon>Pseudomonadati</taxon>
        <taxon>Caldisericota/Cryosericota group</taxon>
        <taxon>Caldisericota</taxon>
        <taxon>Caldisericia</taxon>
        <taxon>Caldisericales</taxon>
        <taxon>Caldisericaceae</taxon>
        <taxon>Caldisericum</taxon>
    </lineage>
</organism>
<accession>A0A7C4XTY4</accession>
<evidence type="ECO:0000259" key="2">
    <source>
        <dbReference type="Pfam" id="PF00892"/>
    </source>
</evidence>
<feature type="transmembrane region" description="Helical" evidence="1">
    <location>
        <begin position="160"/>
        <end position="179"/>
    </location>
</feature>
<feature type="transmembrane region" description="Helical" evidence="1">
    <location>
        <begin position="97"/>
        <end position="120"/>
    </location>
</feature>
<keyword evidence="1" id="KW-0812">Transmembrane</keyword>
<dbReference type="SUPFAM" id="SSF103481">
    <property type="entry name" value="Multidrug resistance efflux transporter EmrE"/>
    <property type="match status" value="2"/>
</dbReference>